<sequence length="232" mass="27108">MVNCMRNYKIIIAFVVCAIAFASIISLPSRMIVEANSEGLVTEKYDSKQSRFDFEFSTNEATGTIKSFDVSDNGKIATCINPSNINVYDEYGNFDFAIYTNLTRTKVILQWDKNTLLIYLNLSSDCGSKYDLVMINGYEDYQLYSCPVTDNTEKFWGELEMHEDELITDKGRYYLQYGNLRYKDNESNEDYAVTENTSFRPWMLLSIPILTVIIWFGFLRKRVKRWEEKQHN</sequence>
<keyword evidence="1" id="KW-0812">Transmembrane</keyword>
<keyword evidence="3" id="KW-1185">Reference proteome</keyword>
<feature type="transmembrane region" description="Helical" evidence="1">
    <location>
        <begin position="202"/>
        <end position="219"/>
    </location>
</feature>
<dbReference type="KEGG" id="rch:RUM_06010"/>
<dbReference type="AlphaFoldDB" id="D4LB23"/>
<evidence type="ECO:0000313" key="3">
    <source>
        <dbReference type="Proteomes" id="UP000007054"/>
    </source>
</evidence>
<keyword evidence="1" id="KW-1133">Transmembrane helix</keyword>
<proteinExistence type="predicted"/>
<name>D4LB23_RUMC1</name>
<keyword evidence="1" id="KW-0472">Membrane</keyword>
<gene>
    <name evidence="2" type="ordered locus">RUM_06010</name>
</gene>
<dbReference type="Proteomes" id="UP000007054">
    <property type="component" value="Chromosome"/>
</dbReference>
<dbReference type="HOGENOM" id="CLU_1194182_0_0_9"/>
<evidence type="ECO:0000256" key="1">
    <source>
        <dbReference type="SAM" id="Phobius"/>
    </source>
</evidence>
<reference evidence="2" key="2">
    <citation type="submission" date="2010-03" db="EMBL/GenBank/DDBJ databases">
        <authorList>
            <person name="Pajon A."/>
        </authorList>
    </citation>
    <scope>NUCLEOTIDE SEQUENCE</scope>
    <source>
        <strain evidence="2">Type strain: 18P13</strain>
    </source>
</reference>
<dbReference type="EMBL" id="FP929052">
    <property type="protein sequence ID" value="CBL16818.1"/>
    <property type="molecule type" value="Genomic_DNA"/>
</dbReference>
<organism evidence="2 3">
    <name type="scientific">Ruminococcus champanellensis (strain DSM 18848 / JCM 17042 / KCTC 15320 / 18P13)</name>
    <dbReference type="NCBI Taxonomy" id="213810"/>
    <lineage>
        <taxon>Bacteria</taxon>
        <taxon>Bacillati</taxon>
        <taxon>Bacillota</taxon>
        <taxon>Clostridia</taxon>
        <taxon>Eubacteriales</taxon>
        <taxon>Oscillospiraceae</taxon>
        <taxon>Ruminococcus</taxon>
    </lineage>
</organism>
<protein>
    <submittedName>
        <fullName evidence="2">Uncharacterized protein</fullName>
    </submittedName>
</protein>
<evidence type="ECO:0000313" key="2">
    <source>
        <dbReference type="EMBL" id="CBL16818.1"/>
    </source>
</evidence>
<dbReference type="BioCyc" id="RCHA213810:RUM_RS12310-MONOMER"/>
<reference evidence="2" key="1">
    <citation type="submission" date="2010-03" db="EMBL/GenBank/DDBJ databases">
        <title>The genome sequence of Ruminococcus sp. 18P13.</title>
        <authorList>
            <consortium name="metaHIT consortium -- http://www.metahit.eu/"/>
            <person name="Pajon A."/>
            <person name="Turner K."/>
            <person name="Parkhill J."/>
            <person name="Bernalier A."/>
        </authorList>
    </citation>
    <scope>NUCLEOTIDE SEQUENCE [LARGE SCALE GENOMIC DNA]</scope>
    <source>
        <strain evidence="2">Type strain: 18P13</strain>
    </source>
</reference>
<accession>D4LB23</accession>